<evidence type="ECO:0000313" key="1">
    <source>
        <dbReference type="EMBL" id="KAI4819337.1"/>
    </source>
</evidence>
<proteinExistence type="predicted"/>
<dbReference type="EMBL" id="CM043794">
    <property type="protein sequence ID" value="KAI4819337.1"/>
    <property type="molecule type" value="Genomic_DNA"/>
</dbReference>
<protein>
    <submittedName>
        <fullName evidence="1">Uncharacterized protein</fullName>
    </submittedName>
</protein>
<sequence length="91" mass="10369">CERLAQDCDQCLQRKEWKHNLALEEDCIMASETHRTCFCSAFITLSPKEGRFHIPELPTSSQDQRRESALFTASYSPREPPPGSLLALQES</sequence>
<accession>A0ACB9X0K7</accession>
<name>A0ACB9X0K7_CHAAC</name>
<gene>
    <name evidence="1" type="ORF">KUCAC02_004588</name>
</gene>
<organism evidence="1 2">
    <name type="scientific">Chaenocephalus aceratus</name>
    <name type="common">Blackfin icefish</name>
    <name type="synonym">Chaenichthys aceratus</name>
    <dbReference type="NCBI Taxonomy" id="36190"/>
    <lineage>
        <taxon>Eukaryota</taxon>
        <taxon>Metazoa</taxon>
        <taxon>Chordata</taxon>
        <taxon>Craniata</taxon>
        <taxon>Vertebrata</taxon>
        <taxon>Euteleostomi</taxon>
        <taxon>Actinopterygii</taxon>
        <taxon>Neopterygii</taxon>
        <taxon>Teleostei</taxon>
        <taxon>Neoteleostei</taxon>
        <taxon>Acanthomorphata</taxon>
        <taxon>Eupercaria</taxon>
        <taxon>Perciformes</taxon>
        <taxon>Notothenioidei</taxon>
        <taxon>Channichthyidae</taxon>
        <taxon>Chaenocephalus</taxon>
    </lineage>
</organism>
<evidence type="ECO:0000313" key="2">
    <source>
        <dbReference type="Proteomes" id="UP001057452"/>
    </source>
</evidence>
<feature type="non-terminal residue" evidence="1">
    <location>
        <position position="91"/>
    </location>
</feature>
<feature type="non-terminal residue" evidence="1">
    <location>
        <position position="1"/>
    </location>
</feature>
<reference evidence="1" key="1">
    <citation type="submission" date="2022-05" db="EMBL/GenBank/DDBJ databases">
        <title>Chromosome-level genome of Chaenocephalus aceratus.</title>
        <authorList>
            <person name="Park H."/>
        </authorList>
    </citation>
    <scope>NUCLEOTIDE SEQUENCE</scope>
    <source>
        <strain evidence="1">KU_202001</strain>
    </source>
</reference>
<keyword evidence="2" id="KW-1185">Reference proteome</keyword>
<comment type="caution">
    <text evidence="1">The sequence shown here is derived from an EMBL/GenBank/DDBJ whole genome shotgun (WGS) entry which is preliminary data.</text>
</comment>
<dbReference type="Proteomes" id="UP001057452">
    <property type="component" value="Chromosome 10"/>
</dbReference>